<evidence type="ECO:0000313" key="3">
    <source>
        <dbReference type="Proteomes" id="UP000029121"/>
    </source>
</evidence>
<reference evidence="3" key="1">
    <citation type="journal article" date="2013" name="Nat. Genet.">
        <title>The Capsella rubella genome and the genomic consequences of rapid mating system evolution.</title>
        <authorList>
            <person name="Slotte T."/>
            <person name="Hazzouri K.M."/>
            <person name="Agren J.A."/>
            <person name="Koenig D."/>
            <person name="Maumus F."/>
            <person name="Guo Y.L."/>
            <person name="Steige K."/>
            <person name="Platts A.E."/>
            <person name="Escobar J.S."/>
            <person name="Newman L.K."/>
            <person name="Wang W."/>
            <person name="Mandakova T."/>
            <person name="Vello E."/>
            <person name="Smith L.M."/>
            <person name="Henz S.R."/>
            <person name="Steffen J."/>
            <person name="Takuno S."/>
            <person name="Brandvain Y."/>
            <person name="Coop G."/>
            <person name="Andolfatto P."/>
            <person name="Hu T.T."/>
            <person name="Blanchette M."/>
            <person name="Clark R.M."/>
            <person name="Quesneville H."/>
            <person name="Nordborg M."/>
            <person name="Gaut B.S."/>
            <person name="Lysak M.A."/>
            <person name="Jenkins J."/>
            <person name="Grimwood J."/>
            <person name="Chapman J."/>
            <person name="Prochnik S."/>
            <person name="Shu S."/>
            <person name="Rokhsar D."/>
            <person name="Schmutz J."/>
            <person name="Weigel D."/>
            <person name="Wright S.I."/>
        </authorList>
    </citation>
    <scope>NUCLEOTIDE SEQUENCE [LARGE SCALE GENOMIC DNA]</scope>
    <source>
        <strain evidence="3">cv. Monte Gargano</strain>
    </source>
</reference>
<proteinExistence type="predicted"/>
<evidence type="ECO:0008006" key="4">
    <source>
        <dbReference type="Google" id="ProtNLM"/>
    </source>
</evidence>
<keyword evidence="1" id="KW-0732">Signal</keyword>
<keyword evidence="3" id="KW-1185">Reference proteome</keyword>
<protein>
    <recommendedName>
        <fullName evidence="4">Knottin scorpion toxin-like domain-containing protein</fullName>
    </recommendedName>
</protein>
<dbReference type="AlphaFoldDB" id="R0I4Z5"/>
<accession>R0I4Z5</accession>
<evidence type="ECO:0000313" key="2">
    <source>
        <dbReference type="EMBL" id="EOA33080.1"/>
    </source>
</evidence>
<name>R0I4Z5_9BRAS</name>
<feature type="signal peptide" evidence="1">
    <location>
        <begin position="1"/>
        <end position="24"/>
    </location>
</feature>
<evidence type="ECO:0000256" key="1">
    <source>
        <dbReference type="SAM" id="SignalP"/>
    </source>
</evidence>
<feature type="chain" id="PRO_5004352702" description="Knottin scorpion toxin-like domain-containing protein" evidence="1">
    <location>
        <begin position="25"/>
        <end position="80"/>
    </location>
</feature>
<dbReference type="EMBL" id="KB870807">
    <property type="protein sequence ID" value="EOA33080.1"/>
    <property type="molecule type" value="Genomic_DNA"/>
</dbReference>
<organism evidence="2 3">
    <name type="scientific">Capsella rubella</name>
    <dbReference type="NCBI Taxonomy" id="81985"/>
    <lineage>
        <taxon>Eukaryota</taxon>
        <taxon>Viridiplantae</taxon>
        <taxon>Streptophyta</taxon>
        <taxon>Embryophyta</taxon>
        <taxon>Tracheophyta</taxon>
        <taxon>Spermatophyta</taxon>
        <taxon>Magnoliopsida</taxon>
        <taxon>eudicotyledons</taxon>
        <taxon>Gunneridae</taxon>
        <taxon>Pentapetalae</taxon>
        <taxon>rosids</taxon>
        <taxon>malvids</taxon>
        <taxon>Brassicales</taxon>
        <taxon>Brassicaceae</taxon>
        <taxon>Camelineae</taxon>
        <taxon>Capsella</taxon>
    </lineage>
</organism>
<gene>
    <name evidence="2" type="ORF">CARUB_v10016417mg</name>
</gene>
<sequence length="80" mass="8721">MAITKKMLLAFVLTVLLATSSVRCDDNTPGFGIKQRYLCYQPAPCYAGGDNACTQFCVKEISNLVIGKCMRGSCCCIIKM</sequence>
<dbReference type="Proteomes" id="UP000029121">
    <property type="component" value="Unassembled WGS sequence"/>
</dbReference>
<dbReference type="PROSITE" id="PS01138">
    <property type="entry name" value="SCORP_SHORT_TOXIN"/>
    <property type="match status" value="1"/>
</dbReference>